<feature type="binding site" description="in other chain" evidence="11">
    <location>
        <begin position="44"/>
        <end position="46"/>
    </location>
    <ligand>
        <name>GDP-alpha-D-mannose</name>
        <dbReference type="ChEBI" id="CHEBI:57527"/>
        <note>ligand shared between dimeric partners</note>
    </ligand>
</feature>
<gene>
    <name evidence="15" type="ORF">CRX53_15895</name>
</gene>
<dbReference type="CDD" id="cd24157">
    <property type="entry name" value="NUDIX_GDPMK"/>
    <property type="match status" value="1"/>
</dbReference>
<reference evidence="16" key="1">
    <citation type="submission" date="2017-09" db="EMBL/GenBank/DDBJ databases">
        <title>FDA dAtabase for Regulatory Grade micrObial Sequences (FDA-ARGOS): Supporting development and validation of Infectious Disease Dx tests.</title>
        <authorList>
            <person name="Minogue T."/>
            <person name="Wolcott M."/>
            <person name="Wasieloski L."/>
            <person name="Aguilar W."/>
            <person name="Moore D."/>
            <person name="Tallon L."/>
            <person name="Sadzewicz L."/>
            <person name="Ott S."/>
            <person name="Zhao X."/>
            <person name="Nagaraj S."/>
            <person name="Vavikolanu K."/>
            <person name="Aluvathingal J."/>
            <person name="Nadendla S."/>
            <person name="Sichtig H."/>
        </authorList>
    </citation>
    <scope>NUCLEOTIDE SEQUENCE [LARGE SCALE GENOMIC DNA]</scope>
    <source>
        <strain evidence="16">FDAARGOS_404</strain>
    </source>
</reference>
<feature type="binding site" description="in other chain" evidence="11">
    <location>
        <begin position="156"/>
        <end position="157"/>
    </location>
    <ligand>
        <name>GDP-alpha-D-mannose</name>
        <dbReference type="ChEBI" id="CHEBI:57527"/>
        <note>ligand shared between dimeric partners</note>
    </ligand>
</feature>
<feature type="domain" description="Nudix hydrolase" evidence="14">
    <location>
        <begin position="49"/>
        <end position="186"/>
    </location>
</feature>
<dbReference type="NCBIfam" id="NF011585">
    <property type="entry name" value="PRK15009.1"/>
    <property type="match status" value="1"/>
</dbReference>
<dbReference type="Pfam" id="PF00293">
    <property type="entry name" value="NUDIX"/>
    <property type="match status" value="1"/>
</dbReference>
<evidence type="ECO:0000259" key="14">
    <source>
        <dbReference type="PROSITE" id="PS51462"/>
    </source>
</evidence>
<dbReference type="GO" id="GO:0019693">
    <property type="term" value="P:ribose phosphate metabolic process"/>
    <property type="evidence" value="ECO:0007669"/>
    <property type="project" value="TreeGrafter"/>
</dbReference>
<comment type="catalytic activity">
    <reaction evidence="1">
        <text>GDP-alpha-D-mannose + H2O = alpha-D-mannose 1-phosphate + GMP + 2 H(+)</text>
        <dbReference type="Rhea" id="RHEA:27978"/>
        <dbReference type="ChEBI" id="CHEBI:15377"/>
        <dbReference type="ChEBI" id="CHEBI:15378"/>
        <dbReference type="ChEBI" id="CHEBI:57527"/>
        <dbReference type="ChEBI" id="CHEBI:58115"/>
        <dbReference type="ChEBI" id="CHEBI:58409"/>
    </reaction>
</comment>
<evidence type="ECO:0000256" key="9">
    <source>
        <dbReference type="ARBA" id="ARBA00032162"/>
    </source>
</evidence>
<dbReference type="PANTHER" id="PTHR11839">
    <property type="entry name" value="UDP/ADP-SUGAR PYROPHOSPHATASE"/>
    <property type="match status" value="1"/>
</dbReference>
<keyword evidence="7" id="KW-0378">Hydrolase</keyword>
<sequence>MRYGACVTLKIELIKDKCLSDNYFILRNLTYNLTRRNGEVVRHKREVYDRGNGATVLLYNPHKQSVVLIRQFRIATWVNGNPDGRLIETCAGLLDNDEPEVCIRKEAIEETGFIVGEARKVFELYMSPGGVTEIVHFFVAEYSDAQRAGKGGGIEDEEIEVLELPFSEALSMVQSGEIRDGKTVILLQYLRSSGLMG</sequence>
<feature type="binding site" description="in other chain" evidence="11">
    <location>
        <position position="133"/>
    </location>
    <ligand>
        <name>GDP-alpha-D-mannose</name>
        <dbReference type="ChEBI" id="CHEBI:57527"/>
        <note>ligand shared between dimeric partners</note>
    </ligand>
</feature>
<evidence type="ECO:0000256" key="2">
    <source>
        <dbReference type="ARBA" id="ARBA00001946"/>
    </source>
</evidence>
<evidence type="ECO:0000313" key="16">
    <source>
        <dbReference type="Proteomes" id="UP000222768"/>
    </source>
</evidence>
<evidence type="ECO:0000256" key="1">
    <source>
        <dbReference type="ARBA" id="ARBA00000847"/>
    </source>
</evidence>
<comment type="subunit">
    <text evidence="4">Homodimer.</text>
</comment>
<dbReference type="AlphaFoldDB" id="A0A2C5SCD8"/>
<feature type="binding site" evidence="12">
    <location>
        <position position="106"/>
    </location>
    <ligand>
        <name>Mg(2+)</name>
        <dbReference type="ChEBI" id="CHEBI:18420"/>
        <label>1</label>
    </ligand>
</feature>
<dbReference type="Proteomes" id="UP000222768">
    <property type="component" value="Unassembled WGS sequence"/>
</dbReference>
<feature type="binding site" description="in other chain" evidence="11">
    <location>
        <position position="110"/>
    </location>
    <ligand>
        <name>GDP-alpha-D-mannose</name>
        <dbReference type="ChEBI" id="CHEBI:57527"/>
        <note>ligand shared between dimeric partners</note>
    </ligand>
</feature>
<dbReference type="GO" id="GO:0005829">
    <property type="term" value="C:cytosol"/>
    <property type="evidence" value="ECO:0007669"/>
    <property type="project" value="TreeGrafter"/>
</dbReference>
<evidence type="ECO:0000256" key="3">
    <source>
        <dbReference type="ARBA" id="ARBA00007275"/>
    </source>
</evidence>
<dbReference type="GO" id="GO:0006753">
    <property type="term" value="P:nucleoside phosphate metabolic process"/>
    <property type="evidence" value="ECO:0007669"/>
    <property type="project" value="TreeGrafter"/>
</dbReference>
<evidence type="ECO:0000256" key="7">
    <source>
        <dbReference type="ARBA" id="ARBA00022801"/>
    </source>
</evidence>
<proteinExistence type="inferred from homology"/>
<feature type="binding site" description="in other chain" evidence="11">
    <location>
        <position position="73"/>
    </location>
    <ligand>
        <name>GDP-alpha-D-mannose</name>
        <dbReference type="ChEBI" id="CHEBI:57527"/>
        <note>ligand shared between dimeric partners</note>
    </ligand>
</feature>
<comment type="caution">
    <text evidence="15">The sequence shown here is derived from an EMBL/GenBank/DDBJ whole genome shotgun (WGS) entry which is preliminary data.</text>
</comment>
<feature type="binding site" description="in other chain" evidence="11">
    <location>
        <position position="23"/>
    </location>
    <ligand>
        <name>GDP-alpha-D-mannose</name>
        <dbReference type="ChEBI" id="CHEBI:57527"/>
        <note>ligand shared between dimeric partners</note>
    </ligand>
</feature>
<keyword evidence="8 12" id="KW-0460">Magnesium</keyword>
<dbReference type="PROSITE" id="PS51462">
    <property type="entry name" value="NUDIX"/>
    <property type="match status" value="1"/>
</dbReference>
<protein>
    <recommendedName>
        <fullName evidence="5">GDP-mannose pyrophosphatase</fullName>
    </recommendedName>
    <alternativeName>
        <fullName evidence="9">GDP-mannose hydrolase</fullName>
    </alternativeName>
    <alternativeName>
        <fullName evidence="10">GDPMK</fullName>
    </alternativeName>
</protein>
<evidence type="ECO:0000256" key="4">
    <source>
        <dbReference type="ARBA" id="ARBA00011738"/>
    </source>
</evidence>
<evidence type="ECO:0000256" key="8">
    <source>
        <dbReference type="ARBA" id="ARBA00022842"/>
    </source>
</evidence>
<name>A0A2C5SCD8_9ENTR</name>
<evidence type="ECO:0000256" key="5">
    <source>
        <dbReference type="ARBA" id="ARBA00016377"/>
    </source>
</evidence>
<dbReference type="InterPro" id="IPR004385">
    <property type="entry name" value="NDP_pyrophosphatase"/>
</dbReference>
<feature type="binding site" evidence="12">
    <location>
        <position position="157"/>
    </location>
    <ligand>
        <name>Mg(2+)</name>
        <dbReference type="ChEBI" id="CHEBI:18420"/>
        <label>1</label>
    </ligand>
</feature>
<evidence type="ECO:0000256" key="11">
    <source>
        <dbReference type="PIRSR" id="PIRSR604385-1"/>
    </source>
</evidence>
<comment type="similarity">
    <text evidence="3">Belongs to the Nudix hydrolase family. NudK subfamily.</text>
</comment>
<dbReference type="GO" id="GO:0016818">
    <property type="term" value="F:hydrolase activity, acting on acid anhydrides, in phosphorus-containing anhydrides"/>
    <property type="evidence" value="ECO:0007669"/>
    <property type="project" value="InterPro"/>
</dbReference>
<dbReference type="GO" id="GO:0046872">
    <property type="term" value="F:metal ion binding"/>
    <property type="evidence" value="ECO:0007669"/>
    <property type="project" value="UniProtKB-KW"/>
</dbReference>
<comment type="cofactor">
    <cofactor evidence="2 12">
        <name>Mg(2+)</name>
        <dbReference type="ChEBI" id="CHEBI:18420"/>
    </cofactor>
</comment>
<dbReference type="InterPro" id="IPR015797">
    <property type="entry name" value="NUDIX_hydrolase-like_dom_sf"/>
</dbReference>
<feature type="binding site" description="in other chain" evidence="11">
    <location>
        <begin position="91"/>
        <end position="93"/>
    </location>
    <ligand>
        <name>GDP-alpha-D-mannose</name>
        <dbReference type="ChEBI" id="CHEBI:57527"/>
        <note>ligand shared between dimeric partners</note>
    </ligand>
</feature>
<evidence type="ECO:0000313" key="15">
    <source>
        <dbReference type="EMBL" id="PHH05339.1"/>
    </source>
</evidence>
<keyword evidence="6 12" id="KW-0479">Metal-binding</keyword>
<evidence type="ECO:0000256" key="13">
    <source>
        <dbReference type="PIRSR" id="PIRSR604385-3"/>
    </source>
</evidence>
<dbReference type="PANTHER" id="PTHR11839:SF18">
    <property type="entry name" value="NUDIX HYDROLASE DOMAIN-CONTAINING PROTEIN"/>
    <property type="match status" value="1"/>
</dbReference>
<dbReference type="SUPFAM" id="SSF55811">
    <property type="entry name" value="Nudix"/>
    <property type="match status" value="1"/>
</dbReference>
<evidence type="ECO:0000256" key="12">
    <source>
        <dbReference type="PIRSR" id="PIRSR604385-2"/>
    </source>
</evidence>
<evidence type="ECO:0000256" key="10">
    <source>
        <dbReference type="ARBA" id="ARBA00032272"/>
    </source>
</evidence>
<dbReference type="EMBL" id="PDLK01000002">
    <property type="protein sequence ID" value="PHH05339.1"/>
    <property type="molecule type" value="Genomic_DNA"/>
</dbReference>
<dbReference type="NCBIfam" id="TIGR00052">
    <property type="entry name" value="nudix-type nucleoside diphosphatase, YffH/AdpP family"/>
    <property type="match status" value="1"/>
</dbReference>
<feature type="binding site" evidence="12">
    <location>
        <position position="110"/>
    </location>
    <ligand>
        <name>Mg(2+)</name>
        <dbReference type="ChEBI" id="CHEBI:18420"/>
        <label>1</label>
    </ligand>
</feature>
<feature type="binding site" evidence="12">
    <location>
        <position position="91"/>
    </location>
    <ligand>
        <name>Mg(2+)</name>
        <dbReference type="ChEBI" id="CHEBI:18420"/>
        <label>1</label>
    </ligand>
</feature>
<dbReference type="FunFam" id="3.90.79.10:FF:000010">
    <property type="entry name" value="GDP-mannose pyrophosphatase NudK"/>
    <property type="match status" value="1"/>
</dbReference>
<dbReference type="Gene3D" id="3.90.79.10">
    <property type="entry name" value="Nucleoside Triphosphate Pyrophosphohydrolase"/>
    <property type="match status" value="1"/>
</dbReference>
<accession>A0A2C5SCD8</accession>
<evidence type="ECO:0000256" key="6">
    <source>
        <dbReference type="ARBA" id="ARBA00022723"/>
    </source>
</evidence>
<dbReference type="InterPro" id="IPR000086">
    <property type="entry name" value="NUDIX_hydrolase_dom"/>
</dbReference>
<organism evidence="15 16">
    <name type="scientific">Leclercia adecarboxylata</name>
    <dbReference type="NCBI Taxonomy" id="83655"/>
    <lineage>
        <taxon>Bacteria</taxon>
        <taxon>Pseudomonadati</taxon>
        <taxon>Pseudomonadota</taxon>
        <taxon>Gammaproteobacteria</taxon>
        <taxon>Enterobacterales</taxon>
        <taxon>Enterobacteriaceae</taxon>
        <taxon>Leclercia</taxon>
    </lineage>
</organism>
<feature type="short sequence motif" description="Nudix box" evidence="13">
    <location>
        <begin position="92"/>
        <end position="113"/>
    </location>
</feature>
<feature type="binding site" description="in other chain" evidence="11">
    <location>
        <position position="182"/>
    </location>
    <ligand>
        <name>GDP-alpha-D-mannose</name>
        <dbReference type="ChEBI" id="CHEBI:57527"/>
        <note>ligand shared between dimeric partners</note>
    </ligand>
</feature>